<dbReference type="InterPro" id="IPR002645">
    <property type="entry name" value="STAS_dom"/>
</dbReference>
<dbReference type="InterPro" id="IPR036513">
    <property type="entry name" value="STAS_dom_sf"/>
</dbReference>
<dbReference type="Proteomes" id="UP001189429">
    <property type="component" value="Unassembled WGS sequence"/>
</dbReference>
<dbReference type="Gene3D" id="3.30.750.24">
    <property type="entry name" value="STAS domain"/>
    <property type="match status" value="1"/>
</dbReference>
<name>A0ABN9QLD3_9DINO</name>
<comment type="caution">
    <text evidence="2">The sequence shown here is derived from an EMBL/GenBank/DDBJ whole genome shotgun (WGS) entry which is preliminary data.</text>
</comment>
<dbReference type="PROSITE" id="PS50801">
    <property type="entry name" value="STAS"/>
    <property type="match status" value="1"/>
</dbReference>
<dbReference type="Pfam" id="PF01740">
    <property type="entry name" value="STAS"/>
    <property type="match status" value="1"/>
</dbReference>
<proteinExistence type="predicted"/>
<dbReference type="CDD" id="cd07042">
    <property type="entry name" value="STAS_SulP_like_sulfate_transporter"/>
    <property type="match status" value="1"/>
</dbReference>
<sequence length="104" mass="11702">MQNSCPTRLSSEWMRGCPPRTRKLREFCARVLQLRIQQQFKIKFMIIDARAMNAIDLTGCSMLEIRESCYTNGGVKLVVAGLKAPVARSLIRAEVDKVVKKSSG</sequence>
<keyword evidence="3" id="KW-1185">Reference proteome</keyword>
<gene>
    <name evidence="2" type="ORF">PCOR1329_LOCUS12197</name>
</gene>
<reference evidence="2" key="1">
    <citation type="submission" date="2023-10" db="EMBL/GenBank/DDBJ databases">
        <authorList>
            <person name="Chen Y."/>
            <person name="Shah S."/>
            <person name="Dougan E. K."/>
            <person name="Thang M."/>
            <person name="Chan C."/>
        </authorList>
    </citation>
    <scope>NUCLEOTIDE SEQUENCE [LARGE SCALE GENOMIC DNA]</scope>
</reference>
<evidence type="ECO:0000313" key="3">
    <source>
        <dbReference type="Proteomes" id="UP001189429"/>
    </source>
</evidence>
<evidence type="ECO:0000313" key="2">
    <source>
        <dbReference type="EMBL" id="CAK0805761.1"/>
    </source>
</evidence>
<protein>
    <recommendedName>
        <fullName evidence="1">STAS domain-containing protein</fullName>
    </recommendedName>
</protein>
<accession>A0ABN9QLD3</accession>
<organism evidence="2 3">
    <name type="scientific">Prorocentrum cordatum</name>
    <dbReference type="NCBI Taxonomy" id="2364126"/>
    <lineage>
        <taxon>Eukaryota</taxon>
        <taxon>Sar</taxon>
        <taxon>Alveolata</taxon>
        <taxon>Dinophyceae</taxon>
        <taxon>Prorocentrales</taxon>
        <taxon>Prorocentraceae</taxon>
        <taxon>Prorocentrum</taxon>
    </lineage>
</organism>
<dbReference type="EMBL" id="CAUYUJ010003550">
    <property type="protein sequence ID" value="CAK0805761.1"/>
    <property type="molecule type" value="Genomic_DNA"/>
</dbReference>
<dbReference type="SUPFAM" id="SSF52091">
    <property type="entry name" value="SpoIIaa-like"/>
    <property type="match status" value="1"/>
</dbReference>
<feature type="domain" description="STAS" evidence="1">
    <location>
        <begin position="1"/>
        <end position="104"/>
    </location>
</feature>
<evidence type="ECO:0000259" key="1">
    <source>
        <dbReference type="PROSITE" id="PS50801"/>
    </source>
</evidence>